<dbReference type="AlphaFoldDB" id="D3KGP0"/>
<dbReference type="EMBL" id="AACB03000001">
    <property type="protein sequence ID" value="KAE8306037.1"/>
    <property type="molecule type" value="Genomic_DNA"/>
</dbReference>
<evidence type="ECO:0000313" key="2">
    <source>
        <dbReference type="Proteomes" id="UP000001548"/>
    </source>
</evidence>
<sequence length="170" mass="19339">MLLGMLLGLCLSGLVWANDWNGFSISPSLCMLWHAVASITEYGLFQFSICYGIAIFCLGCSFYDIYSNSVAARQLKNELEFCAGYCIFVWTTIRNPAWVLLGAELLLTLLFPRFLTAHRIRSYIVCMFASCIFVWKRYDAMNTNFMMALSLTYSCSILWLTARAVSFKVD</sequence>
<comment type="caution">
    <text evidence="1">The sequence shown here is derived from an EMBL/GenBank/DDBJ whole genome shotgun (WGS) entry which is preliminary data.</text>
</comment>
<keyword evidence="2" id="KW-1185">Reference proteome</keyword>
<evidence type="ECO:0000313" key="1">
    <source>
        <dbReference type="EMBL" id="KAE8306037.1"/>
    </source>
</evidence>
<protein>
    <submittedName>
        <fullName evidence="1">Uncharacterized protein</fullName>
    </submittedName>
</protein>
<dbReference type="VEuPathDB" id="GiardiaDB:GL50803_28737"/>
<organism evidence="1 2">
    <name type="scientific">Giardia intestinalis (strain ATCC 50803 / WB clone C6)</name>
    <name type="common">Giardia lamblia</name>
    <dbReference type="NCBI Taxonomy" id="184922"/>
    <lineage>
        <taxon>Eukaryota</taxon>
        <taxon>Metamonada</taxon>
        <taxon>Diplomonadida</taxon>
        <taxon>Hexamitidae</taxon>
        <taxon>Giardiinae</taxon>
        <taxon>Giardia</taxon>
    </lineage>
</organism>
<reference evidence="1 2" key="1">
    <citation type="journal article" date="2007" name="Science">
        <title>Genomic minimalism in the early diverging intestinal parasite Giardia lamblia.</title>
        <authorList>
            <person name="Morrison H.G."/>
            <person name="McArthur A.G."/>
            <person name="Gillin F.D."/>
            <person name="Aley S.B."/>
            <person name="Adam R.D."/>
            <person name="Olsen G.J."/>
            <person name="Best A.A."/>
            <person name="Cande W.Z."/>
            <person name="Chen F."/>
            <person name="Cipriano M.J."/>
            <person name="Davids B.J."/>
            <person name="Dawson S.C."/>
            <person name="Elmendorf H.G."/>
            <person name="Hehl A.B."/>
            <person name="Holder M.E."/>
            <person name="Huse S.M."/>
            <person name="Kim U.U."/>
            <person name="Lasek-Nesselquist E."/>
            <person name="Manning G."/>
            <person name="Nigam A."/>
            <person name="Nixon J.E."/>
            <person name="Palm D."/>
            <person name="Passamaneck N.E."/>
            <person name="Prabhu A."/>
            <person name="Reich C.I."/>
            <person name="Reiner D.S."/>
            <person name="Samuelson J."/>
            <person name="Svard S.G."/>
            <person name="Sogin M.L."/>
        </authorList>
    </citation>
    <scope>NUCLEOTIDE SEQUENCE [LARGE SCALE GENOMIC DNA]</scope>
    <source>
        <strain evidence="1 2">WB C6</strain>
    </source>
</reference>
<dbReference type="OMA" id="WANDWNG"/>
<dbReference type="Proteomes" id="UP000001548">
    <property type="component" value="Unassembled WGS sequence"/>
</dbReference>
<gene>
    <name evidence="1" type="ORF">GL50803_0028737</name>
</gene>
<proteinExistence type="predicted"/>
<dbReference type="HOGENOM" id="CLU_1573603_0_0_1"/>
<accession>D3KGP0</accession>
<name>D3KGP0_GIAIC</name>